<dbReference type="SMART" id="SM00823">
    <property type="entry name" value="PKS_PP"/>
    <property type="match status" value="1"/>
</dbReference>
<feature type="domain" description="Carrier" evidence="4">
    <location>
        <begin position="783"/>
        <end position="857"/>
    </location>
</feature>
<dbReference type="InterPro" id="IPR010071">
    <property type="entry name" value="AA_adenyl_dom"/>
</dbReference>
<evidence type="ECO:0000313" key="5">
    <source>
        <dbReference type="EMBL" id="SKA48864.1"/>
    </source>
</evidence>
<dbReference type="STRING" id="634771.SAMN04488128_1221"/>
<dbReference type="Gene3D" id="3.30.559.10">
    <property type="entry name" value="Chloramphenicol acetyltransferase-like domain"/>
    <property type="match status" value="2"/>
</dbReference>
<dbReference type="CDD" id="cd05930">
    <property type="entry name" value="A_NRPS"/>
    <property type="match status" value="1"/>
</dbReference>
<feature type="non-terminal residue" evidence="5">
    <location>
        <position position="1"/>
    </location>
</feature>
<dbReference type="GO" id="GO:0044550">
    <property type="term" value="P:secondary metabolite biosynthetic process"/>
    <property type="evidence" value="ECO:0007669"/>
    <property type="project" value="TreeGrafter"/>
</dbReference>
<dbReference type="AlphaFoldDB" id="A0A1T4U848"/>
<organism evidence="5 6">
    <name type="scientific">Chitinophaga eiseniae</name>
    <dbReference type="NCBI Taxonomy" id="634771"/>
    <lineage>
        <taxon>Bacteria</taxon>
        <taxon>Pseudomonadati</taxon>
        <taxon>Bacteroidota</taxon>
        <taxon>Chitinophagia</taxon>
        <taxon>Chitinophagales</taxon>
        <taxon>Chitinophagaceae</taxon>
        <taxon>Chitinophaga</taxon>
    </lineage>
</organism>
<gene>
    <name evidence="5" type="ORF">SAMN04488128_1221</name>
</gene>
<dbReference type="Gene3D" id="3.30.559.30">
    <property type="entry name" value="Nonribosomal peptide synthetase, condensation domain"/>
    <property type="match status" value="2"/>
</dbReference>
<dbReference type="Gene3D" id="3.40.50.12780">
    <property type="entry name" value="N-terminal domain of ligase-like"/>
    <property type="match status" value="1"/>
</dbReference>
<dbReference type="Gene3D" id="3.30.300.30">
    <property type="match status" value="1"/>
</dbReference>
<evidence type="ECO:0000313" key="6">
    <source>
        <dbReference type="Proteomes" id="UP000190367"/>
    </source>
</evidence>
<dbReference type="EMBL" id="FUWZ01000022">
    <property type="protein sequence ID" value="SKA48864.1"/>
    <property type="molecule type" value="Genomic_DNA"/>
</dbReference>
<keyword evidence="6" id="KW-1185">Reference proteome</keyword>
<dbReference type="PANTHER" id="PTHR45527">
    <property type="entry name" value="NONRIBOSOMAL PEPTIDE SYNTHETASE"/>
    <property type="match status" value="1"/>
</dbReference>
<dbReference type="SUPFAM" id="SSF47336">
    <property type="entry name" value="ACP-like"/>
    <property type="match status" value="1"/>
</dbReference>
<keyword evidence="3" id="KW-0597">Phosphoprotein</keyword>
<accession>A0A1T4U848</accession>
<evidence type="ECO:0000259" key="4">
    <source>
        <dbReference type="PROSITE" id="PS50075"/>
    </source>
</evidence>
<protein>
    <submittedName>
        <fullName evidence="5">Amino acid adenylation domain-containing protein</fullName>
    </submittedName>
</protein>
<dbReference type="InterPro" id="IPR000873">
    <property type="entry name" value="AMP-dep_synth/lig_dom"/>
</dbReference>
<dbReference type="SUPFAM" id="SSF52777">
    <property type="entry name" value="CoA-dependent acyltransferases"/>
    <property type="match status" value="3"/>
</dbReference>
<dbReference type="GO" id="GO:0043041">
    <property type="term" value="P:amino acid activation for nonribosomal peptide biosynthetic process"/>
    <property type="evidence" value="ECO:0007669"/>
    <property type="project" value="TreeGrafter"/>
</dbReference>
<dbReference type="NCBIfam" id="TIGR01733">
    <property type="entry name" value="AA-adenyl-dom"/>
    <property type="match status" value="1"/>
</dbReference>
<reference evidence="6" key="1">
    <citation type="submission" date="2017-02" db="EMBL/GenBank/DDBJ databases">
        <authorList>
            <person name="Varghese N."/>
            <person name="Submissions S."/>
        </authorList>
    </citation>
    <scope>NUCLEOTIDE SEQUENCE [LARGE SCALE GENOMIC DNA]</scope>
    <source>
        <strain evidence="6">DSM 22224</strain>
    </source>
</reference>
<dbReference type="Gene3D" id="1.10.1200.10">
    <property type="entry name" value="ACP-like"/>
    <property type="match status" value="1"/>
</dbReference>
<dbReference type="InterPro" id="IPR045851">
    <property type="entry name" value="AMP-bd_C_sf"/>
</dbReference>
<dbReference type="Pfam" id="PF13193">
    <property type="entry name" value="AMP-binding_C"/>
    <property type="match status" value="1"/>
</dbReference>
<dbReference type="FunFam" id="1.10.1200.10:FF:000005">
    <property type="entry name" value="Nonribosomal peptide synthetase 1"/>
    <property type="match status" value="1"/>
</dbReference>
<dbReference type="InterPro" id="IPR023213">
    <property type="entry name" value="CAT-like_dom_sf"/>
</dbReference>
<dbReference type="Proteomes" id="UP000190367">
    <property type="component" value="Unassembled WGS sequence"/>
</dbReference>
<dbReference type="SUPFAM" id="SSF56801">
    <property type="entry name" value="Acetyl-CoA synthetase-like"/>
    <property type="match status" value="1"/>
</dbReference>
<dbReference type="PROSITE" id="PS50075">
    <property type="entry name" value="CARRIER"/>
    <property type="match status" value="1"/>
</dbReference>
<comment type="cofactor">
    <cofactor evidence="1">
        <name>pantetheine 4'-phosphate</name>
        <dbReference type="ChEBI" id="CHEBI:47942"/>
    </cofactor>
</comment>
<dbReference type="InterPro" id="IPR042099">
    <property type="entry name" value="ANL_N_sf"/>
</dbReference>
<dbReference type="PANTHER" id="PTHR45527:SF1">
    <property type="entry name" value="FATTY ACID SYNTHASE"/>
    <property type="match status" value="1"/>
</dbReference>
<dbReference type="InterPro" id="IPR001242">
    <property type="entry name" value="Condensation_dom"/>
</dbReference>
<dbReference type="InterPro" id="IPR009081">
    <property type="entry name" value="PP-bd_ACP"/>
</dbReference>
<dbReference type="CDD" id="cd19531">
    <property type="entry name" value="LCL_NRPS-like"/>
    <property type="match status" value="1"/>
</dbReference>
<proteinExistence type="predicted"/>
<dbReference type="PROSITE" id="PS00012">
    <property type="entry name" value="PHOSPHOPANTETHEINE"/>
    <property type="match status" value="1"/>
</dbReference>
<dbReference type="InterPro" id="IPR025110">
    <property type="entry name" value="AMP-bd_C"/>
</dbReference>
<dbReference type="GO" id="GO:0003824">
    <property type="term" value="F:catalytic activity"/>
    <property type="evidence" value="ECO:0007669"/>
    <property type="project" value="InterPro"/>
</dbReference>
<dbReference type="InterPro" id="IPR020806">
    <property type="entry name" value="PKS_PP-bd"/>
</dbReference>
<feature type="non-terminal residue" evidence="5">
    <location>
        <position position="1197"/>
    </location>
</feature>
<evidence type="ECO:0000256" key="3">
    <source>
        <dbReference type="ARBA" id="ARBA00022553"/>
    </source>
</evidence>
<dbReference type="Pfam" id="PF00501">
    <property type="entry name" value="AMP-binding"/>
    <property type="match status" value="1"/>
</dbReference>
<keyword evidence="2" id="KW-0596">Phosphopantetheine</keyword>
<dbReference type="Pfam" id="PF00668">
    <property type="entry name" value="Condensation"/>
    <property type="match status" value="2"/>
</dbReference>
<dbReference type="InterPro" id="IPR006162">
    <property type="entry name" value="Ppantetheine_attach_site"/>
</dbReference>
<dbReference type="Pfam" id="PF00550">
    <property type="entry name" value="PP-binding"/>
    <property type="match status" value="1"/>
</dbReference>
<evidence type="ECO:0000256" key="2">
    <source>
        <dbReference type="ARBA" id="ARBA00022450"/>
    </source>
</evidence>
<dbReference type="GO" id="GO:0031177">
    <property type="term" value="F:phosphopantetheine binding"/>
    <property type="evidence" value="ECO:0007669"/>
    <property type="project" value="InterPro"/>
</dbReference>
<dbReference type="InterPro" id="IPR036736">
    <property type="entry name" value="ACP-like_sf"/>
</dbReference>
<dbReference type="GO" id="GO:0005737">
    <property type="term" value="C:cytoplasm"/>
    <property type="evidence" value="ECO:0007669"/>
    <property type="project" value="TreeGrafter"/>
</dbReference>
<sequence length="1197" mass="132523">RAMQEQHRSYWKSVFADGVPLLHLPLDYKRPLIKDDKGGVVRFSLSREEVSALQALASRSQSTLFMVMLSLYNVLLSRVCNQDDIVVGTSVSGRYHADLEPLTGMFVNTLPLRHHPHGDQSFLSFLTTVRDRTLESFEHQSYPLEAMVEDLSPERDTSRSPLFDVMFGYENIDVTTLAIPGLKLEPYLHEEYASKFDLTLTVSERGDDLQLDFEYAASLFNSSTVHRLITYFKNIVRAVIADNEVLLSAIVMLPEAEEHTLLHVFNNTARSYGNTTFPDVFKDQAALYPHHIAATYRGVDTDYRTLHETSNRMAHYLHSIGLPAGAVVPLLLDRGVDLLSWIIGIQKAGGVFIALDTRHPADRIAGILDGCNPALVVTEEKYTGLLKAGCPMVLHETVATTAHDRSVSDWMSRKAADIAYAAYTSGSTGVPKGVLLHHGGMMNHFHGLKELLGLTSDDRFAQTAECSFDVYLVQMLLALTVGGCTHIIDRDVMLDAGLLSAELVAGDITILEVVPSVVRLLVNAAPLPLGKLRWVISTGEALSRELAVAWYRCYPDVRLLNLYGPAETSDDATYYIVPPDLQEQGVGNVPIGQPLPNFHIHVLDAARNLCPVGVSGEICIAGPGVGKGYIADVSLTASKFVPNPFASHDTSDAYAVMYRTGDVGYRDEQGMIYLTGRIDNMIKIRGARIETGDIEALLLQFAGIRDVLVLSRENKEQQYLAAYYIAEGEIDAAVLAAYLTGKLPEYMVPTAYVHLTAFPLTLSGKVNKRELPEPVFGSEAFQAPVTDEEILLAGIWCKILGMARVGTADNFFSLGGDSIKSIQIISRVRAAGYELSMKDIFANQTIAGLARCLKVLRAQPRQDIVKGEAALTPVQRFFFDGPAAGDAHFNQSVMLHFPQGITAGEVQQIFGYLQQHHDALRIVIKETAEGLRLDTKPEQPVSLTVYDAYNEAACTALQGSMDLTAGPLMKLGLFREKDGSHLLIVVHHLVTDGVSWRILLEDMATLYGQLQQKQTLSLPGKTTPFLSWSAHLHHYMESASFRSGRAYWQAQEKRGLQGFIPRDMPEGSNRGEEMRTVRFTLDSMRTHELLRQAPDTFRTSVEEVLLAAFVAAVAQQYGQQQVCVDLEGHGREEILPGVDISRTVGWFTSIYPVMLELKGTTWSDRLRHVKETLRTIPNKGIDYLLCRYYDNSLADAE</sequence>
<evidence type="ECO:0000256" key="1">
    <source>
        <dbReference type="ARBA" id="ARBA00001957"/>
    </source>
</evidence>
<name>A0A1T4U848_9BACT</name>